<dbReference type="PRINTS" id="PR00932">
    <property type="entry name" value="AMINO1PTASE"/>
</dbReference>
<evidence type="ECO:0000256" key="7">
    <source>
        <dbReference type="ARBA" id="ARBA00022833"/>
    </source>
</evidence>
<sequence length="442" mass="48672">MEHLTEYLDDLFAFIRHSPTAYHATAGVLDHLTQQGFKRLDEAVSWSNLPPGSYSVVRNGASLIAFTLSQDPQAGMPMRMAGAHTDSPSLKIKPNPVQVRHGCVQLGVEMYGGLLLAPWFDRNLSIAGRVTWSCDTGPMRCSLIDFTRAAAIIPSLAIHLDREANEKRQIDRQTDLVPIIMLTETADPPDFNELVRKELVRLHPEAAMATILAFDLFLYDLQPPCRAGLNGEFITGPRLDNLLSCHALARAMTAAPDNNCNRLIVFNDHEEIGSLSRSGAQGPFLKSVLQRLYPDPDLLQRVVARSLFISVDNAHAVHPNFATRHDPNHLVMLNQGPVIKVNAAQRYATDAITAGLFRQLCTKADIPYQEFVMRNDLACGSTIGPLTAAEIGIPTVDVGVPQLAMHSIRETIGHLDGWYLLQAMTAFFAAEDTQIHCPDPGF</sequence>
<dbReference type="PANTHER" id="PTHR28570">
    <property type="entry name" value="ASPARTYL AMINOPEPTIDASE"/>
    <property type="match status" value="1"/>
</dbReference>
<name>A0A7T5VEX3_9BACT</name>
<keyword evidence="4 9" id="KW-0645">Protease</keyword>
<dbReference type="AlphaFoldDB" id="A0A7T5VEX3"/>
<dbReference type="PANTHER" id="PTHR28570:SF3">
    <property type="entry name" value="ASPARTYL AMINOPEPTIDASE"/>
    <property type="match status" value="1"/>
</dbReference>
<dbReference type="Gene3D" id="2.30.250.10">
    <property type="entry name" value="Aminopeptidase i, Domain 2"/>
    <property type="match status" value="1"/>
</dbReference>
<evidence type="ECO:0000313" key="12">
    <source>
        <dbReference type="Proteomes" id="UP000596092"/>
    </source>
</evidence>
<dbReference type="InterPro" id="IPR001948">
    <property type="entry name" value="Peptidase_M18"/>
</dbReference>
<reference evidence="11 12" key="1">
    <citation type="submission" date="2020-05" db="EMBL/GenBank/DDBJ databases">
        <title>Complete genome of Desulfobulbus oligotrophicus.</title>
        <authorList>
            <person name="Podar M."/>
        </authorList>
    </citation>
    <scope>NUCLEOTIDE SEQUENCE [LARGE SCALE GENOMIC DNA]</scope>
    <source>
        <strain evidence="11 12">Prop6</strain>
    </source>
</reference>
<dbReference type="GO" id="GO:0006508">
    <property type="term" value="P:proteolysis"/>
    <property type="evidence" value="ECO:0007669"/>
    <property type="project" value="UniProtKB-KW"/>
</dbReference>
<dbReference type="Pfam" id="PF02127">
    <property type="entry name" value="Peptidase_M18"/>
    <property type="match status" value="1"/>
</dbReference>
<comment type="similarity">
    <text evidence="2 9">Belongs to the peptidase M18 family.</text>
</comment>
<keyword evidence="8 9" id="KW-0482">Metalloprotease</keyword>
<evidence type="ECO:0000256" key="3">
    <source>
        <dbReference type="ARBA" id="ARBA00022438"/>
    </source>
</evidence>
<proteinExistence type="inferred from homology"/>
<evidence type="ECO:0000256" key="1">
    <source>
        <dbReference type="ARBA" id="ARBA00001947"/>
    </source>
</evidence>
<dbReference type="Proteomes" id="UP000596092">
    <property type="component" value="Chromosome"/>
</dbReference>
<evidence type="ECO:0000256" key="9">
    <source>
        <dbReference type="RuleBase" id="RU004386"/>
    </source>
</evidence>
<dbReference type="EC" id="3.4.11.-" evidence="10"/>
<dbReference type="KEGG" id="dog:HP555_12530"/>
<keyword evidence="6 9" id="KW-0378">Hydrolase</keyword>
<dbReference type="GO" id="GO:0008237">
    <property type="term" value="F:metallopeptidase activity"/>
    <property type="evidence" value="ECO:0007669"/>
    <property type="project" value="UniProtKB-KW"/>
</dbReference>
<dbReference type="RefSeq" id="WP_199262918.1">
    <property type="nucleotide sequence ID" value="NZ_CP054140.1"/>
</dbReference>
<dbReference type="NCBIfam" id="NF002759">
    <property type="entry name" value="PRK02813.1"/>
    <property type="match status" value="1"/>
</dbReference>
<accession>A0A7T5VEX3</accession>
<comment type="cofactor">
    <cofactor evidence="1 10">
        <name>Zn(2+)</name>
        <dbReference type="ChEBI" id="CHEBI:29105"/>
    </cofactor>
</comment>
<evidence type="ECO:0000256" key="4">
    <source>
        <dbReference type="ARBA" id="ARBA00022670"/>
    </source>
</evidence>
<evidence type="ECO:0000256" key="6">
    <source>
        <dbReference type="ARBA" id="ARBA00022801"/>
    </source>
</evidence>
<evidence type="ECO:0000256" key="5">
    <source>
        <dbReference type="ARBA" id="ARBA00022723"/>
    </source>
</evidence>
<keyword evidence="7 9" id="KW-0862">Zinc</keyword>
<dbReference type="SUPFAM" id="SSF53187">
    <property type="entry name" value="Zn-dependent exopeptidases"/>
    <property type="match status" value="1"/>
</dbReference>
<keyword evidence="12" id="KW-1185">Reference proteome</keyword>
<evidence type="ECO:0000313" key="11">
    <source>
        <dbReference type="EMBL" id="QQG66634.1"/>
    </source>
</evidence>
<evidence type="ECO:0000256" key="8">
    <source>
        <dbReference type="ARBA" id="ARBA00023049"/>
    </source>
</evidence>
<keyword evidence="5 9" id="KW-0479">Metal-binding</keyword>
<keyword evidence="3 9" id="KW-0031">Aminopeptidase</keyword>
<dbReference type="GO" id="GO:0005737">
    <property type="term" value="C:cytoplasm"/>
    <property type="evidence" value="ECO:0007669"/>
    <property type="project" value="UniProtKB-ARBA"/>
</dbReference>
<dbReference type="GO" id="GO:0008270">
    <property type="term" value="F:zinc ion binding"/>
    <property type="evidence" value="ECO:0007669"/>
    <property type="project" value="InterPro"/>
</dbReference>
<dbReference type="EMBL" id="CP054140">
    <property type="protein sequence ID" value="QQG66634.1"/>
    <property type="molecule type" value="Genomic_DNA"/>
</dbReference>
<dbReference type="SUPFAM" id="SSF101821">
    <property type="entry name" value="Aminopeptidase/glucanase lid domain"/>
    <property type="match status" value="1"/>
</dbReference>
<protein>
    <recommendedName>
        <fullName evidence="10">M18 family aminopeptidase</fullName>
        <ecNumber evidence="10">3.4.11.-</ecNumber>
    </recommendedName>
</protein>
<dbReference type="InterPro" id="IPR023358">
    <property type="entry name" value="Peptidase_M18_dom2"/>
</dbReference>
<dbReference type="CDD" id="cd05658">
    <property type="entry name" value="M18_DAP"/>
    <property type="match status" value="1"/>
</dbReference>
<gene>
    <name evidence="11" type="ORF">HP555_12530</name>
</gene>
<dbReference type="Gene3D" id="3.40.630.10">
    <property type="entry name" value="Zn peptidases"/>
    <property type="match status" value="1"/>
</dbReference>
<dbReference type="GO" id="GO:0004177">
    <property type="term" value="F:aminopeptidase activity"/>
    <property type="evidence" value="ECO:0007669"/>
    <property type="project" value="UniProtKB-KW"/>
</dbReference>
<evidence type="ECO:0000256" key="10">
    <source>
        <dbReference type="RuleBase" id="RU004387"/>
    </source>
</evidence>
<organism evidence="11 12">
    <name type="scientific">Desulfobulbus oligotrophicus</name>
    <dbReference type="NCBI Taxonomy" id="1909699"/>
    <lineage>
        <taxon>Bacteria</taxon>
        <taxon>Pseudomonadati</taxon>
        <taxon>Thermodesulfobacteriota</taxon>
        <taxon>Desulfobulbia</taxon>
        <taxon>Desulfobulbales</taxon>
        <taxon>Desulfobulbaceae</taxon>
        <taxon>Desulfobulbus</taxon>
    </lineage>
</organism>
<evidence type="ECO:0000256" key="2">
    <source>
        <dbReference type="ARBA" id="ARBA00008290"/>
    </source>
</evidence>